<dbReference type="AlphaFoldDB" id="A0A139L338"/>
<dbReference type="NCBIfam" id="TIGR00691">
    <property type="entry name" value="spoT_relA"/>
    <property type="match status" value="1"/>
</dbReference>
<dbReference type="InterPro" id="IPR033655">
    <property type="entry name" value="TGS_RelA/SpoT"/>
</dbReference>
<evidence type="ECO:0000259" key="2">
    <source>
        <dbReference type="PROSITE" id="PS51671"/>
    </source>
</evidence>
<dbReference type="InterPro" id="IPR045600">
    <property type="entry name" value="RelA/SpoT_AH_RIS"/>
</dbReference>
<dbReference type="EMBL" id="LTDF01000134">
    <property type="protein sequence ID" value="KXT45864.1"/>
    <property type="molecule type" value="Genomic_DNA"/>
</dbReference>
<dbReference type="PROSITE" id="PS51880">
    <property type="entry name" value="TGS"/>
    <property type="match status" value="1"/>
</dbReference>
<dbReference type="GO" id="GO:0005886">
    <property type="term" value="C:plasma membrane"/>
    <property type="evidence" value="ECO:0007669"/>
    <property type="project" value="TreeGrafter"/>
</dbReference>
<dbReference type="InterPro" id="IPR045865">
    <property type="entry name" value="ACT-like_dom_sf"/>
</dbReference>
<dbReference type="PANTHER" id="PTHR21262">
    <property type="entry name" value="GUANOSINE-3',5'-BIS DIPHOSPHATE 3'-PYROPHOSPHOHYDROLASE"/>
    <property type="match status" value="1"/>
</dbReference>
<dbReference type="InterPro" id="IPR007685">
    <property type="entry name" value="RelA_SpoT"/>
</dbReference>
<comment type="function">
    <text evidence="1">In eubacteria ppGpp (guanosine 3'-diphosphate 5'-diphosphate) is a mediator of the stringent response that coordinates a variety of cellular activities in response to changes in nutritional abundance.</text>
</comment>
<dbReference type="InterPro" id="IPR012675">
    <property type="entry name" value="Beta-grasp_dom_sf"/>
</dbReference>
<dbReference type="Pfam" id="PF04607">
    <property type="entry name" value="RelA_SpoT"/>
    <property type="match status" value="1"/>
</dbReference>
<dbReference type="InterPro" id="IPR043519">
    <property type="entry name" value="NT_sf"/>
</dbReference>
<dbReference type="InterPro" id="IPR012676">
    <property type="entry name" value="TGS-like"/>
</dbReference>
<organism evidence="4">
    <name type="scientific">Bacteroides intestinalis</name>
    <dbReference type="NCBI Taxonomy" id="329854"/>
    <lineage>
        <taxon>Bacteria</taxon>
        <taxon>Pseudomonadati</taxon>
        <taxon>Bacteroidota</taxon>
        <taxon>Bacteroidia</taxon>
        <taxon>Bacteroidales</taxon>
        <taxon>Bacteroidaceae</taxon>
        <taxon>Bacteroides</taxon>
    </lineage>
</organism>
<dbReference type="Gene3D" id="1.10.3210.10">
    <property type="entry name" value="Hypothetical protein af1432"/>
    <property type="match status" value="1"/>
</dbReference>
<feature type="domain" description="ACT" evidence="2">
    <location>
        <begin position="708"/>
        <end position="780"/>
    </location>
</feature>
<dbReference type="Pfam" id="PF02824">
    <property type="entry name" value="TGS"/>
    <property type="match status" value="1"/>
</dbReference>
<gene>
    <name evidence="4" type="ORF">HMPREF2531_03338</name>
</gene>
<dbReference type="Gene3D" id="3.10.20.30">
    <property type="match status" value="1"/>
</dbReference>
<evidence type="ECO:0000259" key="3">
    <source>
        <dbReference type="PROSITE" id="PS51880"/>
    </source>
</evidence>
<dbReference type="SUPFAM" id="SSF81271">
    <property type="entry name" value="TGS-like"/>
    <property type="match status" value="1"/>
</dbReference>
<name>A0A139L338_9BACE</name>
<dbReference type="SMART" id="SM00954">
    <property type="entry name" value="RelA_SpoT"/>
    <property type="match status" value="1"/>
</dbReference>
<dbReference type="PROSITE" id="PS51671">
    <property type="entry name" value="ACT"/>
    <property type="match status" value="1"/>
</dbReference>
<dbReference type="Pfam" id="PF19296">
    <property type="entry name" value="RelA_AH_RIS"/>
    <property type="match status" value="1"/>
</dbReference>
<dbReference type="SUPFAM" id="SSF55021">
    <property type="entry name" value="ACT-like"/>
    <property type="match status" value="1"/>
</dbReference>
<dbReference type="CDD" id="cd01668">
    <property type="entry name" value="TGS_RSH"/>
    <property type="match status" value="1"/>
</dbReference>
<protein>
    <submittedName>
        <fullName evidence="4">RelA/SpoT family protein</fullName>
    </submittedName>
</protein>
<dbReference type="Pfam" id="PF13328">
    <property type="entry name" value="HD_4"/>
    <property type="match status" value="1"/>
</dbReference>
<feature type="domain" description="TGS" evidence="3">
    <location>
        <begin position="443"/>
        <end position="504"/>
    </location>
</feature>
<proteinExistence type="inferred from homology"/>
<dbReference type="SUPFAM" id="SSF109604">
    <property type="entry name" value="HD-domain/PDEase-like"/>
    <property type="match status" value="1"/>
</dbReference>
<dbReference type="FunFam" id="3.10.20.30:FF:000002">
    <property type="entry name" value="GTP pyrophosphokinase (RelA/SpoT)"/>
    <property type="match status" value="1"/>
</dbReference>
<dbReference type="Proteomes" id="UP000070319">
    <property type="component" value="Unassembled WGS sequence"/>
</dbReference>
<evidence type="ECO:0000313" key="4">
    <source>
        <dbReference type="EMBL" id="KXT45864.1"/>
    </source>
</evidence>
<accession>A0A139L338</accession>
<sequence length="780" mass="89636">MRCYHTIYFLLIDCQKYKKSTSLIIERKKKTTFGQQKWTIMERDEFFTTEEKELLFSLYRKLLQLTGETLQKGDCRKLKTHLINSIKDNRVQRDTFGLNPLVKDMQTAVIVAEEIGMKRASILGIMLHESVRNGACTPEEVQTAFGEDVAGIIRGLIRVNELYSKSPTIESENFRNLLLSFAEDMRVILIMIADRVNIMRQIKDSKNDEARRQVANEAAYLYAPLAHKLGLYKLKSELEDLSLKYTEKEVYYHIKDKLNETKASRDKYIAAFIAPMQKKLEEAGLHFHIKGRTKSIHSIYQKMKKQKCPFEGVYDLFAIRIILDSPIDKEKQECWQAYSIVTDMYQPNPKRLRDWLSVPKSNGYESLHITVMGPESKWVEVQIRTERMDDIAERGLAAHWRYKGVKGETGLDEWLTTVREALENSDSNGLEAMDQFKLDLYEDEVFVFTPKGDLFKLGKGATVLDFAFHIHSKLGCKCIGAKVNGKNAQLRQVLNSGDQVEIMTSNTQTPKQDWLNIVTSSKARTKIRQALKEMVARQHAFAKETIERKFKNRKIEYDEAVMMRLIKRLGFKTVTDFYQSIADETLDVNEIIDKYLEQQRRESDTHDDITYRSAEGYNLQQTQNDEITRSKEDVLVIDQDLKGLDFKLARCCSPIYGDDVFGFVSVTGGIKIHRSDCPNATQLRERFGYRIVKARWAGKSQGTQYPITLRVVGHDDIGIVTNITSIISKENDISLRSIGIDSHDGLFSGTMTIMVGDTGRLETLLKKLRTVKGVKQVSRS</sequence>
<dbReference type="InterPro" id="IPR004811">
    <property type="entry name" value="RelA/Spo_fam"/>
</dbReference>
<comment type="similarity">
    <text evidence="1">Belongs to the relA/spoT family.</text>
</comment>
<reference evidence="4 5" key="1">
    <citation type="submission" date="2016-02" db="EMBL/GenBank/DDBJ databases">
        <authorList>
            <person name="Wen L."/>
            <person name="He K."/>
            <person name="Yang H."/>
        </authorList>
    </citation>
    <scope>NUCLEOTIDE SEQUENCE [LARGE SCALE GENOMIC DNA]</scope>
    <source>
        <strain evidence="4 5">KLE1704</strain>
    </source>
</reference>
<dbReference type="CDD" id="cd04876">
    <property type="entry name" value="ACT_RelA-SpoT"/>
    <property type="match status" value="1"/>
</dbReference>
<dbReference type="Gene3D" id="3.30.460.10">
    <property type="entry name" value="Beta Polymerase, domain 2"/>
    <property type="match status" value="1"/>
</dbReference>
<evidence type="ECO:0000313" key="5">
    <source>
        <dbReference type="Proteomes" id="UP000070319"/>
    </source>
</evidence>
<dbReference type="Pfam" id="PF13291">
    <property type="entry name" value="ACT_4"/>
    <property type="match status" value="1"/>
</dbReference>
<dbReference type="PATRIC" id="fig|329854.7.peg.3404"/>
<comment type="caution">
    <text evidence="4">The sequence shown here is derived from an EMBL/GenBank/DDBJ whole genome shotgun (WGS) entry which is preliminary data.</text>
</comment>
<dbReference type="InterPro" id="IPR004095">
    <property type="entry name" value="TGS"/>
</dbReference>
<dbReference type="PANTHER" id="PTHR21262:SF31">
    <property type="entry name" value="GTP PYROPHOSPHOKINASE"/>
    <property type="match status" value="1"/>
</dbReference>
<evidence type="ECO:0000256" key="1">
    <source>
        <dbReference type="RuleBase" id="RU003847"/>
    </source>
</evidence>
<dbReference type="SUPFAM" id="SSF81301">
    <property type="entry name" value="Nucleotidyltransferase"/>
    <property type="match status" value="1"/>
</dbReference>
<dbReference type="GO" id="GO:0015969">
    <property type="term" value="P:guanosine tetraphosphate metabolic process"/>
    <property type="evidence" value="ECO:0007669"/>
    <property type="project" value="InterPro"/>
</dbReference>
<dbReference type="Gene3D" id="3.30.70.260">
    <property type="match status" value="1"/>
</dbReference>
<dbReference type="InterPro" id="IPR002912">
    <property type="entry name" value="ACT_dom"/>
</dbReference>
<dbReference type="CDD" id="cd05399">
    <property type="entry name" value="NT_Rel-Spo_like"/>
    <property type="match status" value="1"/>
</dbReference>